<dbReference type="OrthoDB" id="1776928at2759"/>
<organism evidence="1 2">
    <name type="scientific">Parasponia andersonii</name>
    <name type="common">Sponia andersonii</name>
    <dbReference type="NCBI Taxonomy" id="3476"/>
    <lineage>
        <taxon>Eukaryota</taxon>
        <taxon>Viridiplantae</taxon>
        <taxon>Streptophyta</taxon>
        <taxon>Embryophyta</taxon>
        <taxon>Tracheophyta</taxon>
        <taxon>Spermatophyta</taxon>
        <taxon>Magnoliopsida</taxon>
        <taxon>eudicotyledons</taxon>
        <taxon>Gunneridae</taxon>
        <taxon>Pentapetalae</taxon>
        <taxon>rosids</taxon>
        <taxon>fabids</taxon>
        <taxon>Rosales</taxon>
        <taxon>Cannabaceae</taxon>
        <taxon>Parasponia</taxon>
    </lineage>
</organism>
<accession>A0A2P5AMQ4</accession>
<evidence type="ECO:0000313" key="1">
    <source>
        <dbReference type="EMBL" id="PON37812.1"/>
    </source>
</evidence>
<dbReference type="STRING" id="3476.A0A2P5AMQ4"/>
<gene>
    <name evidence="1" type="ORF">PanWU01x14_317280</name>
</gene>
<name>A0A2P5AMQ4_PARAD</name>
<reference evidence="2" key="1">
    <citation type="submission" date="2016-06" db="EMBL/GenBank/DDBJ databases">
        <title>Parallel loss of symbiosis genes in relatives of nitrogen-fixing non-legume Parasponia.</title>
        <authorList>
            <person name="Van Velzen R."/>
            <person name="Holmer R."/>
            <person name="Bu F."/>
            <person name="Rutten L."/>
            <person name="Van Zeijl A."/>
            <person name="Liu W."/>
            <person name="Santuari L."/>
            <person name="Cao Q."/>
            <person name="Sharma T."/>
            <person name="Shen D."/>
            <person name="Roswanjaya Y."/>
            <person name="Wardhani T."/>
            <person name="Kalhor M.S."/>
            <person name="Jansen J."/>
            <person name="Van den Hoogen J."/>
            <person name="Gungor B."/>
            <person name="Hartog M."/>
            <person name="Hontelez J."/>
            <person name="Verver J."/>
            <person name="Yang W.-C."/>
            <person name="Schijlen E."/>
            <person name="Repin R."/>
            <person name="Schilthuizen M."/>
            <person name="Schranz E."/>
            <person name="Heidstra R."/>
            <person name="Miyata K."/>
            <person name="Fedorova E."/>
            <person name="Kohlen W."/>
            <person name="Bisseling T."/>
            <person name="Smit S."/>
            <person name="Geurts R."/>
        </authorList>
    </citation>
    <scope>NUCLEOTIDE SEQUENCE [LARGE SCALE GENOMIC DNA]</scope>
    <source>
        <strain evidence="2">cv. WU1-14</strain>
    </source>
</reference>
<evidence type="ECO:0000313" key="2">
    <source>
        <dbReference type="Proteomes" id="UP000237105"/>
    </source>
</evidence>
<proteinExistence type="predicted"/>
<dbReference type="EMBL" id="JXTB01000516">
    <property type="protein sequence ID" value="PON37812.1"/>
    <property type="molecule type" value="Genomic_DNA"/>
</dbReference>
<keyword evidence="2" id="KW-1185">Reference proteome</keyword>
<protein>
    <submittedName>
        <fullName evidence="1">Uncharacterized protein</fullName>
    </submittedName>
</protein>
<dbReference type="AlphaFoldDB" id="A0A2P5AMQ4"/>
<dbReference type="Proteomes" id="UP000237105">
    <property type="component" value="Unassembled WGS sequence"/>
</dbReference>
<comment type="caution">
    <text evidence="1">The sequence shown here is derived from an EMBL/GenBank/DDBJ whole genome shotgun (WGS) entry which is preliminary data.</text>
</comment>
<sequence length="448" mass="51064">MGKMTKACVVSKGMVVGKGMAMAASSKEVGFKEEDEAPLTIDDLQPWTKLEAGSIRFLLCHQRSLKLDSSDSSSAIDELRQLTSLTQSIAEHKVFILSIINGGRSLKVVERNRLETLNITMELGGAGWLCDCLEDILVLKGGYSFFRKYRRSSYVLTVEKVVVPREIRNEAWKNFHERLEVMLSRKINHHGGIKYEGLGFTSRDREQHSRKNANHPIHTPIGVQSGFRKDWRLAVVVELHPDRAVLWCRNEGEKKLLLRFTFYRLHNTKPVKIVAWNQREHWQEIMIAGRNRWVGIDGLPPSWWNRHALKVIGNKLGGLVEIADETRDLTFLSFARIKVRGLSDGFIPSYIVLPNGSDSVTLGVFTLNDNLEPLTTRGYRGFSAGGDGRRWWRQSDSEESTDTDVAHTWGQKTVWAIWQTIKVTWILTPPDYRGWAKFQSDNCLRGTC</sequence>